<feature type="transmembrane region" description="Helical" evidence="1">
    <location>
        <begin position="233"/>
        <end position="252"/>
    </location>
</feature>
<gene>
    <name evidence="2" type="ORF">G7071_13545</name>
</gene>
<dbReference type="Proteomes" id="UP000502035">
    <property type="component" value="Chromosome"/>
</dbReference>
<feature type="transmembrane region" description="Helical" evidence="1">
    <location>
        <begin position="151"/>
        <end position="181"/>
    </location>
</feature>
<dbReference type="EMBL" id="CP049866">
    <property type="protein sequence ID" value="QIK76295.1"/>
    <property type="molecule type" value="Genomic_DNA"/>
</dbReference>
<dbReference type="KEGG" id="npi:G7071_13545"/>
<feature type="transmembrane region" description="Helical" evidence="1">
    <location>
        <begin position="127"/>
        <end position="144"/>
    </location>
</feature>
<organism evidence="2 3">
    <name type="scientific">Nocardioides piscis</name>
    <dbReference type="NCBI Taxonomy" id="2714938"/>
    <lineage>
        <taxon>Bacteria</taxon>
        <taxon>Bacillati</taxon>
        <taxon>Actinomycetota</taxon>
        <taxon>Actinomycetes</taxon>
        <taxon>Propionibacteriales</taxon>
        <taxon>Nocardioidaceae</taxon>
        <taxon>Nocardioides</taxon>
    </lineage>
</organism>
<feature type="transmembrane region" description="Helical" evidence="1">
    <location>
        <begin position="100"/>
        <end position="121"/>
    </location>
</feature>
<feature type="transmembrane region" description="Helical" evidence="1">
    <location>
        <begin position="298"/>
        <end position="315"/>
    </location>
</feature>
<feature type="transmembrane region" description="Helical" evidence="1">
    <location>
        <begin position="272"/>
        <end position="291"/>
    </location>
</feature>
<keyword evidence="1" id="KW-1133">Transmembrane helix</keyword>
<dbReference type="RefSeq" id="WP_166319598.1">
    <property type="nucleotide sequence ID" value="NZ_CP049866.1"/>
</dbReference>
<evidence type="ECO:0000313" key="3">
    <source>
        <dbReference type="Proteomes" id="UP000502035"/>
    </source>
</evidence>
<sequence length="585" mass="63521">MLLVLAHTAFRAWAMFGAWFQEDDFEFLRDSRANGLTLDYVMEPHTGHLMPLGRLLADLSMAGGLFNWPATAAVTAMLQGVVGLAAFWMLRTLFGMRWGIVPPLMIFLFSAITMPASVWWAVALNQIPQQIGLLCAVACWVLAERTGRTRWVLLTLAAVVFALAADIRGLMIPPVLAAISFGWFETGSAKQRLVSLVRRRWLIIIVAGAVGLGTIAYYALYIEQNRLDTDWGLLGPLTDTMLGTGFATGITGGPWDWYSPTPPAAFADPPEWATRLSWLVIAGVVTHAFLTRRRTGRAWALLLFGLVTLLLLLWSSRAPFVGDIAGTEYRYLTEAAALAMLALGLAYLEVDGAAGSSVPRESPMFTPRFPVQVPIAITTAIAMSGLWSATQFALVWHGFTDPRDYVSRLSKEFATTGPLALADAGLPPTVVGPNLWSEQRVPRLVGLLSPDSVFPEASHDLAVIDDSGALTHAALEVATSSEPGPVDGCGWRIPEGEKTIPLVRPTVDFDWWLRISYLAPKETPVVIEVEDGDAVRTTLRAGLHQLFVRADGQFDSVDLTSIDPSLIVCVDKIDVGTISPGAPLT</sequence>
<feature type="transmembrane region" description="Helical" evidence="1">
    <location>
        <begin position="201"/>
        <end position="221"/>
    </location>
</feature>
<evidence type="ECO:0000313" key="2">
    <source>
        <dbReference type="EMBL" id="QIK76295.1"/>
    </source>
</evidence>
<protein>
    <recommendedName>
        <fullName evidence="4">Glycosyltransferase family 39 protein</fullName>
    </recommendedName>
</protein>
<keyword evidence="1" id="KW-0812">Transmembrane</keyword>
<feature type="transmembrane region" description="Helical" evidence="1">
    <location>
        <begin position="65"/>
        <end position="88"/>
    </location>
</feature>
<evidence type="ECO:0000256" key="1">
    <source>
        <dbReference type="SAM" id="Phobius"/>
    </source>
</evidence>
<dbReference type="AlphaFoldDB" id="A0A6G7YHK1"/>
<name>A0A6G7YHK1_9ACTN</name>
<evidence type="ECO:0008006" key="4">
    <source>
        <dbReference type="Google" id="ProtNLM"/>
    </source>
</evidence>
<accession>A0A6G7YHK1</accession>
<proteinExistence type="predicted"/>
<keyword evidence="1" id="KW-0472">Membrane</keyword>
<keyword evidence="3" id="KW-1185">Reference proteome</keyword>
<reference evidence="2 3" key="1">
    <citation type="submission" date="2020-03" db="EMBL/GenBank/DDBJ databases">
        <title>Nocardioides sp. nov., isolated from fish.</title>
        <authorList>
            <person name="Hyun D.-W."/>
            <person name="Bae J.-W."/>
        </authorList>
    </citation>
    <scope>NUCLEOTIDE SEQUENCE [LARGE SCALE GENOMIC DNA]</scope>
    <source>
        <strain evidence="2 3">HDW12A</strain>
    </source>
</reference>